<sequence>MAFAAIWGALAIAPRYRQDWLLENVLVVAAIPLLVYGYRRLHLSNAACLALFVFFTCHEIGAHYTYSEVPYEQWLSHVNVSLTWLGRNSYDRLVHFLYGLLVTPAAAEWLAAVAPTRGIWRWILPVSFIMSHSLLYELIEWAAAMAFGGDLGAAYLGTQGDPWDAQRDMLAATLGSMVAMTAWLIAGRENPVAQNSR</sequence>
<protein>
    <submittedName>
        <fullName evidence="2">Putative membrane protein</fullName>
    </submittedName>
</protein>
<organism evidence="2 3">
    <name type="scientific">Dyella marensis</name>
    <dbReference type="NCBI Taxonomy" id="500610"/>
    <lineage>
        <taxon>Bacteria</taxon>
        <taxon>Pseudomonadati</taxon>
        <taxon>Pseudomonadota</taxon>
        <taxon>Gammaproteobacteria</taxon>
        <taxon>Lysobacterales</taxon>
        <taxon>Rhodanobacteraceae</taxon>
        <taxon>Dyella</taxon>
    </lineage>
</organism>
<dbReference type="Pfam" id="PF09997">
    <property type="entry name" value="DUF2238"/>
    <property type="match status" value="1"/>
</dbReference>
<dbReference type="EMBL" id="FONH01000001">
    <property type="protein sequence ID" value="SFE00478.1"/>
    <property type="molecule type" value="Genomic_DNA"/>
</dbReference>
<feature type="transmembrane region" description="Helical" evidence="1">
    <location>
        <begin position="93"/>
        <end position="113"/>
    </location>
</feature>
<proteinExistence type="predicted"/>
<feature type="transmembrane region" description="Helical" evidence="1">
    <location>
        <begin position="45"/>
        <end position="66"/>
    </location>
</feature>
<evidence type="ECO:0000313" key="2">
    <source>
        <dbReference type="EMBL" id="SFE00478.1"/>
    </source>
</evidence>
<dbReference type="AlphaFoldDB" id="A0A1I1X1I0"/>
<keyword evidence="3" id="KW-1185">Reference proteome</keyword>
<dbReference type="InterPro" id="IPR058534">
    <property type="entry name" value="YjdF"/>
</dbReference>
<gene>
    <name evidence="2" type="ORF">SAMN02799615_00069</name>
</gene>
<dbReference type="InterPro" id="IPR014509">
    <property type="entry name" value="YjdF-like"/>
</dbReference>
<dbReference type="Proteomes" id="UP000199477">
    <property type="component" value="Unassembled WGS sequence"/>
</dbReference>
<dbReference type="RefSeq" id="WP_231504145.1">
    <property type="nucleotide sequence ID" value="NZ_FONH01000001.1"/>
</dbReference>
<name>A0A1I1X1I0_9GAMM</name>
<dbReference type="STRING" id="500610.SAMN02799615_00069"/>
<keyword evidence="1" id="KW-1133">Transmembrane helix</keyword>
<accession>A0A1I1X1I0</accession>
<keyword evidence="1" id="KW-0812">Transmembrane</keyword>
<reference evidence="3" key="1">
    <citation type="submission" date="2016-10" db="EMBL/GenBank/DDBJ databases">
        <authorList>
            <person name="Varghese N."/>
            <person name="Submissions S."/>
        </authorList>
    </citation>
    <scope>NUCLEOTIDE SEQUENCE [LARGE SCALE GENOMIC DNA]</scope>
    <source>
        <strain evidence="3">UNC178MFTsu3.1</strain>
    </source>
</reference>
<evidence type="ECO:0000256" key="1">
    <source>
        <dbReference type="SAM" id="Phobius"/>
    </source>
</evidence>
<feature type="transmembrane region" description="Helical" evidence="1">
    <location>
        <begin position="169"/>
        <end position="187"/>
    </location>
</feature>
<dbReference type="PIRSF" id="PIRSF020606">
    <property type="entry name" value="UCP020606"/>
    <property type="match status" value="1"/>
</dbReference>
<evidence type="ECO:0000313" key="3">
    <source>
        <dbReference type="Proteomes" id="UP000199477"/>
    </source>
</evidence>
<keyword evidence="1" id="KW-0472">Membrane</keyword>
<feature type="transmembrane region" description="Helical" evidence="1">
    <location>
        <begin position="20"/>
        <end position="38"/>
    </location>
</feature>